<comment type="caution">
    <text evidence="2">The sequence shown here is derived from an EMBL/GenBank/DDBJ whole genome shotgun (WGS) entry which is preliminary data.</text>
</comment>
<dbReference type="InterPro" id="IPR043129">
    <property type="entry name" value="ATPase_NBD"/>
</dbReference>
<dbReference type="InterPro" id="IPR002731">
    <property type="entry name" value="ATPase_BadF"/>
</dbReference>
<proteinExistence type="predicted"/>
<dbReference type="Pfam" id="PF01869">
    <property type="entry name" value="BcrAD_BadFG"/>
    <property type="match status" value="1"/>
</dbReference>
<dbReference type="EMBL" id="BSNC01000001">
    <property type="protein sequence ID" value="GLP95072.1"/>
    <property type="molecule type" value="Genomic_DNA"/>
</dbReference>
<dbReference type="PANTHER" id="PTHR43190:SF3">
    <property type="entry name" value="N-ACETYL-D-GLUCOSAMINE KINASE"/>
    <property type="match status" value="1"/>
</dbReference>
<dbReference type="RefSeq" id="WP_095505898.1">
    <property type="nucleotide sequence ID" value="NZ_BSNC01000001.1"/>
</dbReference>
<evidence type="ECO:0000313" key="3">
    <source>
        <dbReference type="Proteomes" id="UP001161422"/>
    </source>
</evidence>
<organism evidence="2 3">
    <name type="scientific">Paraferrimonas sedimenticola</name>
    <dbReference type="NCBI Taxonomy" id="375674"/>
    <lineage>
        <taxon>Bacteria</taxon>
        <taxon>Pseudomonadati</taxon>
        <taxon>Pseudomonadota</taxon>
        <taxon>Gammaproteobacteria</taxon>
        <taxon>Alteromonadales</taxon>
        <taxon>Ferrimonadaceae</taxon>
        <taxon>Paraferrimonas</taxon>
    </lineage>
</organism>
<feature type="domain" description="ATPase BadF/BadG/BcrA/BcrD type" evidence="1">
    <location>
        <begin position="13"/>
        <end position="293"/>
    </location>
</feature>
<dbReference type="Gene3D" id="3.30.420.40">
    <property type="match status" value="2"/>
</dbReference>
<dbReference type="AlphaFoldDB" id="A0AA37RUH0"/>
<accession>A0AA37RUH0</accession>
<gene>
    <name evidence="2" type="primary">nagK</name>
    <name evidence="2" type="ORF">GCM10007895_03780</name>
</gene>
<dbReference type="NCBIfam" id="NF046058">
    <property type="entry name" value="NagK_SO3507"/>
    <property type="match status" value="1"/>
</dbReference>
<name>A0AA37RUH0_9GAMM</name>
<reference evidence="2" key="2">
    <citation type="submission" date="2023-01" db="EMBL/GenBank/DDBJ databases">
        <title>Draft genome sequence of Paraferrimonas sedimenticola strain NBRC 101628.</title>
        <authorList>
            <person name="Sun Q."/>
            <person name="Mori K."/>
        </authorList>
    </citation>
    <scope>NUCLEOTIDE SEQUENCE</scope>
    <source>
        <strain evidence="2">NBRC 101628</strain>
    </source>
</reference>
<dbReference type="InterPro" id="IPR052519">
    <property type="entry name" value="Euk-type_GlcNAc_Kinase"/>
</dbReference>
<dbReference type="PANTHER" id="PTHR43190">
    <property type="entry name" value="N-ACETYL-D-GLUCOSAMINE KINASE"/>
    <property type="match status" value="1"/>
</dbReference>
<reference evidence="2" key="1">
    <citation type="journal article" date="2014" name="Int. J. Syst. Evol. Microbiol.">
        <title>Complete genome sequence of Corynebacterium casei LMG S-19264T (=DSM 44701T), isolated from a smear-ripened cheese.</title>
        <authorList>
            <consortium name="US DOE Joint Genome Institute (JGI-PGF)"/>
            <person name="Walter F."/>
            <person name="Albersmeier A."/>
            <person name="Kalinowski J."/>
            <person name="Ruckert C."/>
        </authorList>
    </citation>
    <scope>NUCLEOTIDE SEQUENCE</scope>
    <source>
        <strain evidence="2">NBRC 101628</strain>
    </source>
</reference>
<evidence type="ECO:0000259" key="1">
    <source>
        <dbReference type="Pfam" id="PF01869"/>
    </source>
</evidence>
<sequence length="305" mass="32207">MDSSQCKNTPLYVGIDGGGTKCCASLYDVNGTLLASAITGPANPLHGLERTLESIVSATSQALANSGLSQYQLSDLVVGAGLAGVNLPSLYAEVEAWEHPFAHFYLTTDLHIACLGAHQQKDGAIVICGTGSCGYALVGQQSHRLGGHGFPYGDKGSGAWIGMEAFKRVLLHFDGVGSAPKLAEALLLHFDVSNDLALVECLAKQPSSEYAKLANLVFDCAEAKDPVAIEIITEGAVYLNQLIEQLSAHSEPQLPVSILGGLARRYQAWLSASAKQRLVPARGEPQLGALLYAQSQHQMFQGMAS</sequence>
<protein>
    <submittedName>
        <fullName evidence="2">ATPase</fullName>
    </submittedName>
</protein>
<dbReference type="Proteomes" id="UP001161422">
    <property type="component" value="Unassembled WGS sequence"/>
</dbReference>
<evidence type="ECO:0000313" key="2">
    <source>
        <dbReference type="EMBL" id="GLP95072.1"/>
    </source>
</evidence>
<keyword evidence="3" id="KW-1185">Reference proteome</keyword>
<dbReference type="SUPFAM" id="SSF53067">
    <property type="entry name" value="Actin-like ATPase domain"/>
    <property type="match status" value="2"/>
</dbReference>
<dbReference type="CDD" id="cd24082">
    <property type="entry name" value="ASKHA_NBD_GspK-like"/>
    <property type="match status" value="1"/>
</dbReference>